<comment type="subunit">
    <text evidence="6">HflC and HflK may interact to form a multimeric complex.</text>
</comment>
<dbReference type="CDD" id="cd03404">
    <property type="entry name" value="SPFH_HflK"/>
    <property type="match status" value="1"/>
</dbReference>
<dbReference type="InterPro" id="IPR010201">
    <property type="entry name" value="HflK"/>
</dbReference>
<name>A0A2P7QYV5_9SPHN</name>
<feature type="domain" description="Band 7" evidence="8">
    <location>
        <begin position="103"/>
        <end position="271"/>
    </location>
</feature>
<evidence type="ECO:0000256" key="5">
    <source>
        <dbReference type="ARBA" id="ARBA00023136"/>
    </source>
</evidence>
<dbReference type="InterPro" id="IPR001107">
    <property type="entry name" value="Band_7"/>
</dbReference>
<dbReference type="OrthoDB" id="9779595at2"/>
<evidence type="ECO:0000313" key="9">
    <source>
        <dbReference type="EMBL" id="PSJ43152.1"/>
    </source>
</evidence>
<sequence>MSKIFGRGARSGAVFNENRGGPWGPSGGGSGSGGGDDGGSGPRSPWGEPPKKRRPGAGPNVTSLDDFLKKSRQRFGGHLPQGDGRPYWLYGLGAFLVLWLVFTSVHRIEPQERGVVTLLGAYSRTLGPGIGFTLPAPFESVEELDVEEIRAVDIGSPDPAKENLILTGDQNIIDLAYQVRWNIKDPQNFLFQIEDTEGTIREIAESAMREVVASVSLDDAIGAGRSDIEQRVALRMQQLLDGYGAGVRIQGVAIKQSDPPAAVNEAFKSVTAAQQQAQSYMNDARAYALQLRNKAQGEAAAFDKVYVQYKLSPEVTRRRMYYETMERVLSKVDKTIIEAPGVTPYLALPEIQRRAPAQPQAQAQAAEGAPQR</sequence>
<keyword evidence="4" id="KW-1133">Transmembrane helix</keyword>
<feature type="compositionally biased region" description="Gly residues" evidence="7">
    <location>
        <begin position="21"/>
        <end position="41"/>
    </location>
</feature>
<gene>
    <name evidence="9" type="primary">hflK</name>
    <name evidence="9" type="ORF">C7I55_01835</name>
</gene>
<evidence type="ECO:0000313" key="10">
    <source>
        <dbReference type="Proteomes" id="UP000241167"/>
    </source>
</evidence>
<dbReference type="RefSeq" id="WP_106511171.1">
    <property type="nucleotide sequence ID" value="NZ_PXYI01000001.1"/>
</dbReference>
<evidence type="ECO:0000256" key="3">
    <source>
        <dbReference type="ARBA" id="ARBA00022692"/>
    </source>
</evidence>
<evidence type="ECO:0000256" key="1">
    <source>
        <dbReference type="ARBA" id="ARBA00004167"/>
    </source>
</evidence>
<organism evidence="9 10">
    <name type="scientific">Allosphingosinicella deserti</name>
    <dbReference type="NCBI Taxonomy" id="2116704"/>
    <lineage>
        <taxon>Bacteria</taxon>
        <taxon>Pseudomonadati</taxon>
        <taxon>Pseudomonadota</taxon>
        <taxon>Alphaproteobacteria</taxon>
        <taxon>Sphingomonadales</taxon>
        <taxon>Sphingomonadaceae</taxon>
        <taxon>Allosphingosinicella</taxon>
    </lineage>
</organism>
<dbReference type="InterPro" id="IPR050710">
    <property type="entry name" value="Band7/mec-2_domain"/>
</dbReference>
<keyword evidence="9" id="KW-0645">Protease</keyword>
<dbReference type="PANTHER" id="PTHR43327:SF2">
    <property type="entry name" value="MODULATOR OF FTSH PROTEASE HFLK"/>
    <property type="match status" value="1"/>
</dbReference>
<dbReference type="SUPFAM" id="SSF117892">
    <property type="entry name" value="Band 7/SPFH domain"/>
    <property type="match status" value="1"/>
</dbReference>
<evidence type="ECO:0000256" key="2">
    <source>
        <dbReference type="ARBA" id="ARBA00006971"/>
    </source>
</evidence>
<feature type="compositionally biased region" description="Low complexity" evidence="7">
    <location>
        <begin position="354"/>
        <end position="372"/>
    </location>
</feature>
<evidence type="ECO:0000256" key="7">
    <source>
        <dbReference type="SAM" id="MobiDB-lite"/>
    </source>
</evidence>
<comment type="subcellular location">
    <subcellularLocation>
        <location evidence="1">Membrane</location>
        <topology evidence="1">Single-pass membrane protein</topology>
    </subcellularLocation>
</comment>
<comment type="function">
    <text evidence="6">HflC and HflK could encode or regulate a protease.</text>
</comment>
<feature type="region of interest" description="Disordered" evidence="7">
    <location>
        <begin position="353"/>
        <end position="372"/>
    </location>
</feature>
<feature type="region of interest" description="Disordered" evidence="7">
    <location>
        <begin position="1"/>
        <end position="62"/>
    </location>
</feature>
<keyword evidence="5" id="KW-0472">Membrane</keyword>
<dbReference type="NCBIfam" id="TIGR01933">
    <property type="entry name" value="hflK"/>
    <property type="match status" value="1"/>
</dbReference>
<dbReference type="GO" id="GO:0006508">
    <property type="term" value="P:proteolysis"/>
    <property type="evidence" value="ECO:0007669"/>
    <property type="project" value="UniProtKB-KW"/>
</dbReference>
<dbReference type="Proteomes" id="UP000241167">
    <property type="component" value="Unassembled WGS sequence"/>
</dbReference>
<dbReference type="AlphaFoldDB" id="A0A2P7QYV5"/>
<dbReference type="GO" id="GO:0008233">
    <property type="term" value="F:peptidase activity"/>
    <property type="evidence" value="ECO:0007669"/>
    <property type="project" value="UniProtKB-KW"/>
</dbReference>
<dbReference type="PANTHER" id="PTHR43327">
    <property type="entry name" value="STOMATIN-LIKE PROTEIN 2, MITOCHONDRIAL"/>
    <property type="match status" value="1"/>
</dbReference>
<dbReference type="Pfam" id="PF01145">
    <property type="entry name" value="Band_7"/>
    <property type="match status" value="1"/>
</dbReference>
<keyword evidence="10" id="KW-1185">Reference proteome</keyword>
<keyword evidence="9" id="KW-0378">Hydrolase</keyword>
<comment type="caution">
    <text evidence="9">The sequence shown here is derived from an EMBL/GenBank/DDBJ whole genome shotgun (WGS) entry which is preliminary data.</text>
</comment>
<dbReference type="InterPro" id="IPR036013">
    <property type="entry name" value="Band_7/SPFH_dom_sf"/>
</dbReference>
<evidence type="ECO:0000259" key="8">
    <source>
        <dbReference type="SMART" id="SM00244"/>
    </source>
</evidence>
<dbReference type="Gene3D" id="3.30.479.30">
    <property type="entry name" value="Band 7 domain"/>
    <property type="match status" value="1"/>
</dbReference>
<evidence type="ECO:0000256" key="4">
    <source>
        <dbReference type="ARBA" id="ARBA00022989"/>
    </source>
</evidence>
<dbReference type="EMBL" id="PXYI01000001">
    <property type="protein sequence ID" value="PSJ43152.1"/>
    <property type="molecule type" value="Genomic_DNA"/>
</dbReference>
<proteinExistence type="inferred from homology"/>
<accession>A0A2P7QYV5</accession>
<evidence type="ECO:0000256" key="6">
    <source>
        <dbReference type="RuleBase" id="RU364113"/>
    </source>
</evidence>
<comment type="similarity">
    <text evidence="2 6">Belongs to the band 7/mec-2 family. HflK subfamily.</text>
</comment>
<dbReference type="SMART" id="SM00244">
    <property type="entry name" value="PHB"/>
    <property type="match status" value="1"/>
</dbReference>
<dbReference type="GO" id="GO:0016020">
    <property type="term" value="C:membrane"/>
    <property type="evidence" value="ECO:0007669"/>
    <property type="project" value="UniProtKB-SubCell"/>
</dbReference>
<reference evidence="9 10" key="1">
    <citation type="submission" date="2018-03" db="EMBL/GenBank/DDBJ databases">
        <title>The draft genome of Sphingosinicella sp. GL-C-18.</title>
        <authorList>
            <person name="Liu L."/>
            <person name="Li L."/>
            <person name="Liang L."/>
            <person name="Zhang X."/>
            <person name="Wang T."/>
        </authorList>
    </citation>
    <scope>NUCLEOTIDE SEQUENCE [LARGE SCALE GENOMIC DNA]</scope>
    <source>
        <strain evidence="9 10">GL-C-18</strain>
    </source>
</reference>
<protein>
    <recommendedName>
        <fullName evidence="6">Protein HflK</fullName>
    </recommendedName>
</protein>
<keyword evidence="3" id="KW-0812">Transmembrane</keyword>